<dbReference type="EMBL" id="QXFT01000068">
    <property type="protein sequence ID" value="KAE9356634.1"/>
    <property type="molecule type" value="Genomic_DNA"/>
</dbReference>
<feature type="coiled-coil region" evidence="1">
    <location>
        <begin position="166"/>
        <end position="223"/>
    </location>
</feature>
<sequence length="457" mass="50777">MMTAALPQRDTNKRPRMAAAEQDQAAQKAEEDADLSAEIAAVAAKNAQLQASVASLKRKFSLREEETHQLLLGLGALNAVGAELEALQREHETRAAQNAALLQESLAQISSCSAQVDALKRGRGLSAQQLLGFRRECAQQMNRLVDRLAALADGDDEGESESRRQVEQLKQDVGAYRARVEEEELEAEPCKESAGSTTTTERINVALDQLDELHTELFQLKQRLGQENQSFRRHLEDLVSQQMTQIREVQDNETERIHEEMDEIRSGMCGILKDMHRLKERAKYLVPSMARVGSGTSPCTADELQTRAAEGDQKDERPPTRGTGYSITMATGQCRDELPHYEHGYDDDCYCPGVMLPTQTQVPYACPDRPRSPRSSNSSAAQSDDENWRMSSPRATGQPAVQPCESPHYSSRSSSLSGRLSVYGEEHGVPNDKPTAEQFERQLLEQHRLFWIGEGAG</sequence>
<feature type="compositionally biased region" description="Low complexity" evidence="2">
    <location>
        <begin position="18"/>
        <end position="27"/>
    </location>
</feature>
<feature type="region of interest" description="Disordered" evidence="2">
    <location>
        <begin position="362"/>
        <end position="438"/>
    </location>
</feature>
<accession>A0A6A4G0Q2</accession>
<keyword evidence="1" id="KW-0175">Coiled coil</keyword>
<reference evidence="3 4" key="1">
    <citation type="submission" date="2018-08" db="EMBL/GenBank/DDBJ databases">
        <title>Genomic investigation of the strawberry pathogen Phytophthora fragariae indicates pathogenicity is determined by transcriptional variation in three key races.</title>
        <authorList>
            <person name="Adams T.M."/>
            <person name="Armitage A.D."/>
            <person name="Sobczyk M.K."/>
            <person name="Bates H.J."/>
            <person name="Dunwell J.M."/>
            <person name="Nellist C.F."/>
            <person name="Harrison R.J."/>
        </authorList>
    </citation>
    <scope>NUCLEOTIDE SEQUENCE [LARGE SCALE GENOMIC DNA]</scope>
    <source>
        <strain evidence="3 4">SCRP333</strain>
    </source>
</reference>
<feature type="compositionally biased region" description="Low complexity" evidence="2">
    <location>
        <begin position="410"/>
        <end position="421"/>
    </location>
</feature>
<evidence type="ECO:0000256" key="1">
    <source>
        <dbReference type="SAM" id="Coils"/>
    </source>
</evidence>
<dbReference type="AlphaFoldDB" id="A0A6A4G0Q2"/>
<protein>
    <submittedName>
        <fullName evidence="3">Uncharacterized protein</fullName>
    </submittedName>
</protein>
<evidence type="ECO:0000256" key="2">
    <source>
        <dbReference type="SAM" id="MobiDB-lite"/>
    </source>
</evidence>
<feature type="compositionally biased region" description="Basic and acidic residues" evidence="2">
    <location>
        <begin position="424"/>
        <end position="438"/>
    </location>
</feature>
<organism evidence="3 4">
    <name type="scientific">Phytophthora rubi</name>
    <dbReference type="NCBI Taxonomy" id="129364"/>
    <lineage>
        <taxon>Eukaryota</taxon>
        <taxon>Sar</taxon>
        <taxon>Stramenopiles</taxon>
        <taxon>Oomycota</taxon>
        <taxon>Peronosporomycetes</taxon>
        <taxon>Peronosporales</taxon>
        <taxon>Peronosporaceae</taxon>
        <taxon>Phytophthora</taxon>
    </lineage>
</organism>
<feature type="compositionally biased region" description="Low complexity" evidence="2">
    <location>
        <begin position="373"/>
        <end position="382"/>
    </location>
</feature>
<name>A0A6A4G0Q2_9STRA</name>
<dbReference type="Proteomes" id="UP000434957">
    <property type="component" value="Unassembled WGS sequence"/>
</dbReference>
<feature type="region of interest" description="Disordered" evidence="2">
    <location>
        <begin position="1"/>
        <end position="32"/>
    </location>
</feature>
<proteinExistence type="predicted"/>
<feature type="compositionally biased region" description="Basic and acidic residues" evidence="2">
    <location>
        <begin position="309"/>
        <end position="319"/>
    </location>
</feature>
<keyword evidence="4" id="KW-1185">Reference proteome</keyword>
<feature type="region of interest" description="Disordered" evidence="2">
    <location>
        <begin position="292"/>
        <end position="327"/>
    </location>
</feature>
<evidence type="ECO:0000313" key="3">
    <source>
        <dbReference type="EMBL" id="KAE9356634.1"/>
    </source>
</evidence>
<comment type="caution">
    <text evidence="3">The sequence shown here is derived from an EMBL/GenBank/DDBJ whole genome shotgun (WGS) entry which is preliminary data.</text>
</comment>
<gene>
    <name evidence="3" type="ORF">PR003_g2231</name>
</gene>
<evidence type="ECO:0000313" key="4">
    <source>
        <dbReference type="Proteomes" id="UP000434957"/>
    </source>
</evidence>